<reference evidence="3" key="1">
    <citation type="journal article" date="2019" name="Int. J. Syst. Evol. Microbiol.">
        <title>The Global Catalogue of Microorganisms (GCM) 10K type strain sequencing project: providing services to taxonomists for standard genome sequencing and annotation.</title>
        <authorList>
            <consortium name="The Broad Institute Genomics Platform"/>
            <consortium name="The Broad Institute Genome Sequencing Center for Infectious Disease"/>
            <person name="Wu L."/>
            <person name="Ma J."/>
        </authorList>
    </citation>
    <scope>NUCLEOTIDE SEQUENCE [LARGE SCALE GENOMIC DNA]</scope>
    <source>
        <strain evidence="3">JCM 17759</strain>
    </source>
</reference>
<protein>
    <submittedName>
        <fullName evidence="2">Glycoside hydrolase family protein</fullName>
    </submittedName>
</protein>
<feature type="domain" description="Asl1-like glycosyl hydrolase catalytic" evidence="1">
    <location>
        <begin position="42"/>
        <end position="249"/>
    </location>
</feature>
<evidence type="ECO:0000313" key="2">
    <source>
        <dbReference type="EMBL" id="GAA4458896.1"/>
    </source>
</evidence>
<accession>A0ABP8MZV4</accession>
<dbReference type="GO" id="GO:0016787">
    <property type="term" value="F:hydrolase activity"/>
    <property type="evidence" value="ECO:0007669"/>
    <property type="project" value="UniProtKB-KW"/>
</dbReference>
<dbReference type="EMBL" id="BAABGA010000046">
    <property type="protein sequence ID" value="GAA4458896.1"/>
    <property type="molecule type" value="Genomic_DNA"/>
</dbReference>
<name>A0ABP8MZV4_9BACT</name>
<dbReference type="InterPro" id="IPR017853">
    <property type="entry name" value="GH"/>
</dbReference>
<dbReference type="Pfam" id="PF11790">
    <property type="entry name" value="Glyco_hydro_cc"/>
    <property type="match status" value="1"/>
</dbReference>
<keyword evidence="3" id="KW-1185">Reference proteome</keyword>
<dbReference type="SUPFAM" id="SSF51445">
    <property type="entry name" value="(Trans)glycosidases"/>
    <property type="match status" value="1"/>
</dbReference>
<dbReference type="InterPro" id="IPR053183">
    <property type="entry name" value="ASL1"/>
</dbReference>
<gene>
    <name evidence="2" type="ORF">GCM10023156_37720</name>
</gene>
<sequence>MVSGVSCAALSASGKADETGSRKKITKKGICGRGSKCELVDAGWYYNWTPGPTPGEFDAEFVPMVKGGINATQKTFEKLEKLKQSHGVTHLLGLNEPDSPKQGNLSVEKAVKLWPKLMDTELRLGSPAVTDNAKGRAWFDAFAAQVVAKRLRVDFLCVHRYPNLRERNAAIQFLRSLEQLFQKYRLPIWITEFAGLNFGSKDRHMTAVDNLMFMQWVLPKLEQLPYIERYAWFSGDIATLYQGKQKETLNALGRCYRQY</sequence>
<dbReference type="InterPro" id="IPR024655">
    <property type="entry name" value="Asl1_glyco_hydro_catalytic"/>
</dbReference>
<proteinExistence type="predicted"/>
<organism evidence="2 3">
    <name type="scientific">Novipirellula rosea</name>
    <dbReference type="NCBI Taxonomy" id="1031540"/>
    <lineage>
        <taxon>Bacteria</taxon>
        <taxon>Pseudomonadati</taxon>
        <taxon>Planctomycetota</taxon>
        <taxon>Planctomycetia</taxon>
        <taxon>Pirellulales</taxon>
        <taxon>Pirellulaceae</taxon>
        <taxon>Novipirellula</taxon>
    </lineage>
</organism>
<evidence type="ECO:0000259" key="1">
    <source>
        <dbReference type="Pfam" id="PF11790"/>
    </source>
</evidence>
<dbReference type="PANTHER" id="PTHR34154:SF3">
    <property type="entry name" value="ALKALI-SENSITIVE LINKAGE PROTEIN 1"/>
    <property type="match status" value="1"/>
</dbReference>
<evidence type="ECO:0000313" key="3">
    <source>
        <dbReference type="Proteomes" id="UP001500840"/>
    </source>
</evidence>
<dbReference type="Proteomes" id="UP001500840">
    <property type="component" value="Unassembled WGS sequence"/>
</dbReference>
<keyword evidence="2" id="KW-0378">Hydrolase</keyword>
<comment type="caution">
    <text evidence="2">The sequence shown here is derived from an EMBL/GenBank/DDBJ whole genome shotgun (WGS) entry which is preliminary data.</text>
</comment>
<dbReference type="Gene3D" id="3.20.20.80">
    <property type="entry name" value="Glycosidases"/>
    <property type="match status" value="1"/>
</dbReference>
<dbReference type="PANTHER" id="PTHR34154">
    <property type="entry name" value="ALKALI-SENSITIVE LINKAGE PROTEIN 1"/>
    <property type="match status" value="1"/>
</dbReference>